<dbReference type="AlphaFoldDB" id="A0A7Z7JER7"/>
<dbReference type="EMBL" id="LT978514">
    <property type="protein sequence ID" value="SPC22252.1"/>
    <property type="molecule type" value="Genomic_DNA"/>
</dbReference>
<accession>A0A7Z7JER7</accession>
<evidence type="ECO:0000313" key="2">
    <source>
        <dbReference type="Proteomes" id="UP000257139"/>
    </source>
</evidence>
<proteinExistence type="predicted"/>
<evidence type="ECO:0000313" key="1">
    <source>
        <dbReference type="EMBL" id="SPC22252.1"/>
    </source>
</evidence>
<organism evidence="1 2">
    <name type="scientific">Cupriavidus taiwanensis</name>
    <dbReference type="NCBI Taxonomy" id="164546"/>
    <lineage>
        <taxon>Bacteria</taxon>
        <taxon>Pseudomonadati</taxon>
        <taxon>Pseudomonadota</taxon>
        <taxon>Betaproteobacteria</taxon>
        <taxon>Burkholderiales</taxon>
        <taxon>Burkholderiaceae</taxon>
        <taxon>Cupriavidus</taxon>
    </lineage>
</organism>
<gene>
    <name evidence="1" type="ORF">CBM2594_B30102</name>
</gene>
<protein>
    <submittedName>
        <fullName evidence="1">Uncharacterized protein</fullName>
    </submittedName>
</protein>
<sequence length="67" mass="7709">MRRSRRARGLPRHGPPMEEACENTADVRIPPEGGRLKISLRLLNPVATTQRRTQYEEAQQVRVWANS</sequence>
<reference evidence="1 2" key="1">
    <citation type="submission" date="2018-01" db="EMBL/GenBank/DDBJ databases">
        <authorList>
            <person name="Clerissi C."/>
        </authorList>
    </citation>
    <scope>NUCLEOTIDE SEQUENCE [LARGE SCALE GENOMIC DNA]</scope>
    <source>
        <strain evidence="1">Cupriavidus taiwanensis STM 6021</strain>
    </source>
</reference>
<name>A0A7Z7JER7_9BURK</name>
<dbReference type="Proteomes" id="UP000257139">
    <property type="component" value="Chromosome CBM2594_b"/>
</dbReference>